<dbReference type="PANTHER" id="PTHR23135">
    <property type="entry name" value="MUR LIGASE FAMILY MEMBER"/>
    <property type="match status" value="1"/>
</dbReference>
<comment type="cofactor">
    <cofactor evidence="7">
        <name>Mg(2+)</name>
        <dbReference type="ChEBI" id="CHEBI:18420"/>
    </cofactor>
</comment>
<evidence type="ECO:0000313" key="13">
    <source>
        <dbReference type="Proteomes" id="UP001234343"/>
    </source>
</evidence>
<feature type="binding site" evidence="7">
    <location>
        <begin position="120"/>
        <end position="126"/>
    </location>
    <ligand>
        <name>ATP</name>
        <dbReference type="ChEBI" id="CHEBI:30616"/>
    </ligand>
</feature>
<evidence type="ECO:0000259" key="10">
    <source>
        <dbReference type="Pfam" id="PF02875"/>
    </source>
</evidence>
<evidence type="ECO:0000256" key="5">
    <source>
        <dbReference type="ARBA" id="ARBA00023306"/>
    </source>
</evidence>
<evidence type="ECO:0000313" key="12">
    <source>
        <dbReference type="EMBL" id="MDM7859525.1"/>
    </source>
</evidence>
<feature type="binding site" evidence="7">
    <location>
        <position position="167"/>
    </location>
    <ligand>
        <name>UDP-N-acetyl-alpha-D-muramoyl-L-alanyl-D-glutamate</name>
        <dbReference type="ChEBI" id="CHEBI:83900"/>
    </ligand>
</feature>
<dbReference type="Gene3D" id="3.90.190.20">
    <property type="entry name" value="Mur ligase, C-terminal domain"/>
    <property type="match status" value="1"/>
</dbReference>
<dbReference type="InterPro" id="IPR000713">
    <property type="entry name" value="Mur_ligase_N"/>
</dbReference>
<evidence type="ECO:0000256" key="6">
    <source>
        <dbReference type="ARBA" id="ARBA00023316"/>
    </source>
</evidence>
<feature type="domain" description="Mur ligase C-terminal" evidence="10">
    <location>
        <begin position="355"/>
        <end position="481"/>
    </location>
</feature>
<dbReference type="InterPro" id="IPR036615">
    <property type="entry name" value="Mur_ligase_C_dom_sf"/>
</dbReference>
<keyword evidence="4 7" id="KW-0573">Peptidoglycan synthesis</keyword>
<accession>A0ABT7STK1</accession>
<keyword evidence="7" id="KW-0963">Cytoplasm</keyword>
<feature type="modified residue" description="N6-carboxylysine" evidence="7">
    <location>
        <position position="235"/>
    </location>
</feature>
<evidence type="ECO:0000256" key="1">
    <source>
        <dbReference type="ARBA" id="ARBA00005898"/>
    </source>
</evidence>
<feature type="binding site" evidence="7">
    <location>
        <position position="195"/>
    </location>
    <ligand>
        <name>UDP-N-acetyl-alpha-D-muramoyl-L-alanyl-D-glutamate</name>
        <dbReference type="ChEBI" id="CHEBI:83900"/>
    </ligand>
</feature>
<dbReference type="InterPro" id="IPR035911">
    <property type="entry name" value="MurE/MurF_N"/>
</dbReference>
<evidence type="ECO:0000256" key="3">
    <source>
        <dbReference type="ARBA" id="ARBA00022960"/>
    </source>
</evidence>
<evidence type="ECO:0000256" key="4">
    <source>
        <dbReference type="ARBA" id="ARBA00022984"/>
    </source>
</evidence>
<keyword evidence="5 7" id="KW-0131">Cell cycle</keyword>
<dbReference type="GO" id="GO:0008765">
    <property type="term" value="F:UDP-N-acetylmuramoylalanyl-D-glutamate-2,6-diaminopimelate ligase activity"/>
    <property type="evidence" value="ECO:0007669"/>
    <property type="project" value="UniProtKB-EC"/>
</dbReference>
<dbReference type="InterPro" id="IPR004101">
    <property type="entry name" value="Mur_ligase_C"/>
</dbReference>
<dbReference type="Pfam" id="PF01225">
    <property type="entry name" value="Mur_ligase"/>
    <property type="match status" value="1"/>
</dbReference>
<dbReference type="InterPro" id="IPR013221">
    <property type="entry name" value="Mur_ligase_cen"/>
</dbReference>
<feature type="binding site" evidence="7">
    <location>
        <position position="33"/>
    </location>
    <ligand>
        <name>UDP-N-acetyl-alpha-D-muramoyl-L-alanyl-D-glutamate</name>
        <dbReference type="ChEBI" id="CHEBI:83900"/>
    </ligand>
</feature>
<dbReference type="Pfam" id="PF02875">
    <property type="entry name" value="Mur_ligase_C"/>
    <property type="match status" value="1"/>
</dbReference>
<evidence type="ECO:0000259" key="11">
    <source>
        <dbReference type="Pfam" id="PF08245"/>
    </source>
</evidence>
<dbReference type="SUPFAM" id="SSF63418">
    <property type="entry name" value="MurE/MurF N-terminal domain"/>
    <property type="match status" value="1"/>
</dbReference>
<organism evidence="12 13">
    <name type="scientific">Alteromonas arenosi</name>
    <dbReference type="NCBI Taxonomy" id="3055817"/>
    <lineage>
        <taxon>Bacteria</taxon>
        <taxon>Pseudomonadati</taxon>
        <taxon>Pseudomonadota</taxon>
        <taxon>Gammaproteobacteria</taxon>
        <taxon>Alteromonadales</taxon>
        <taxon>Alteromonadaceae</taxon>
        <taxon>Alteromonas/Salinimonas group</taxon>
        <taxon>Alteromonas</taxon>
    </lineage>
</organism>
<comment type="pathway">
    <text evidence="7 8">Cell wall biogenesis; peptidoglycan biosynthesis.</text>
</comment>
<keyword evidence="7" id="KW-0547">Nucleotide-binding</keyword>
<evidence type="ECO:0000259" key="9">
    <source>
        <dbReference type="Pfam" id="PF01225"/>
    </source>
</evidence>
<dbReference type="SUPFAM" id="SSF53623">
    <property type="entry name" value="MurD-like peptide ligases, catalytic domain"/>
    <property type="match status" value="1"/>
</dbReference>
<keyword evidence="2 7" id="KW-0132">Cell division</keyword>
<comment type="PTM">
    <text evidence="7">Carboxylation is probably crucial for Mg(2+) binding and, consequently, for the gamma-phosphate positioning of ATP.</text>
</comment>
<dbReference type="Proteomes" id="UP001234343">
    <property type="component" value="Unassembled WGS sequence"/>
</dbReference>
<evidence type="ECO:0000256" key="8">
    <source>
        <dbReference type="RuleBase" id="RU004135"/>
    </source>
</evidence>
<comment type="function">
    <text evidence="7">Catalyzes the addition of an amino acid to the nucleotide precursor UDP-N-acetylmuramoyl-L-alanyl-D-glutamate (UMAG) in the biosynthesis of bacterial cell-wall peptidoglycan.</text>
</comment>
<dbReference type="InterPro" id="IPR036565">
    <property type="entry name" value="Mur-like_cat_sf"/>
</dbReference>
<comment type="caution">
    <text evidence="7">Lacks conserved residue(s) required for the propagation of feature annotation.</text>
</comment>
<comment type="caution">
    <text evidence="12">The sequence shown here is derived from an EMBL/GenBank/DDBJ whole genome shotgun (WGS) entry which is preliminary data.</text>
</comment>
<dbReference type="Pfam" id="PF08245">
    <property type="entry name" value="Mur_ligase_M"/>
    <property type="match status" value="1"/>
</dbReference>
<dbReference type="PANTHER" id="PTHR23135:SF4">
    <property type="entry name" value="UDP-N-ACETYLMURAMOYL-L-ALANYL-D-GLUTAMATE--2,6-DIAMINOPIMELATE LIGASE MURE HOMOLOG, CHLOROPLASTIC"/>
    <property type="match status" value="1"/>
</dbReference>
<keyword evidence="7" id="KW-0460">Magnesium</keyword>
<keyword evidence="6 7" id="KW-0961">Cell wall biogenesis/degradation</keyword>
<dbReference type="SUPFAM" id="SSF53244">
    <property type="entry name" value="MurD-like peptide ligases, peptide-binding domain"/>
    <property type="match status" value="1"/>
</dbReference>
<dbReference type="Gene3D" id="3.40.1390.10">
    <property type="entry name" value="MurE/MurF, N-terminal domain"/>
    <property type="match status" value="1"/>
</dbReference>
<name>A0ABT7STK1_9ALTE</name>
<feature type="domain" description="Mur ligase N-terminal catalytic" evidence="9">
    <location>
        <begin position="28"/>
        <end position="106"/>
    </location>
</feature>
<feature type="domain" description="Mur ligase central" evidence="11">
    <location>
        <begin position="118"/>
        <end position="333"/>
    </location>
</feature>
<feature type="binding site" evidence="7">
    <location>
        <begin position="168"/>
        <end position="169"/>
    </location>
    <ligand>
        <name>UDP-N-acetyl-alpha-D-muramoyl-L-alanyl-D-glutamate</name>
        <dbReference type="ChEBI" id="CHEBI:83900"/>
    </ligand>
</feature>
<protein>
    <recommendedName>
        <fullName evidence="7">UDP-N-acetylmuramyl-tripeptide synthetase</fullName>
        <ecNumber evidence="7">6.3.2.-</ecNumber>
    </recommendedName>
    <alternativeName>
        <fullName evidence="7">UDP-MurNAc-tripeptide synthetase</fullName>
    </alternativeName>
</protein>
<evidence type="ECO:0000256" key="2">
    <source>
        <dbReference type="ARBA" id="ARBA00022618"/>
    </source>
</evidence>
<dbReference type="InterPro" id="IPR005761">
    <property type="entry name" value="UDP-N-AcMur-Glu-dNH2Pim_ligase"/>
</dbReference>
<keyword evidence="7" id="KW-0067">ATP-binding</keyword>
<gene>
    <name evidence="7" type="primary">murE</name>
    <name evidence="12" type="ORF">QTP81_02755</name>
</gene>
<dbReference type="EC" id="6.3.2.-" evidence="7"/>
<dbReference type="Gene3D" id="3.40.1190.10">
    <property type="entry name" value="Mur-like, catalytic domain"/>
    <property type="match status" value="1"/>
</dbReference>
<evidence type="ECO:0000256" key="7">
    <source>
        <dbReference type="HAMAP-Rule" id="MF_00208"/>
    </source>
</evidence>
<comment type="subcellular location">
    <subcellularLocation>
        <location evidence="7 8">Cytoplasm</location>
    </subcellularLocation>
</comment>
<feature type="binding site" evidence="7">
    <location>
        <position position="31"/>
    </location>
    <ligand>
        <name>UDP-N-acetyl-alpha-D-muramoyl-L-alanyl-D-glutamate</name>
        <dbReference type="ChEBI" id="CHEBI:83900"/>
    </ligand>
</feature>
<dbReference type="NCBIfam" id="TIGR01085">
    <property type="entry name" value="murE"/>
    <property type="match status" value="1"/>
</dbReference>
<reference evidence="12 13" key="1">
    <citation type="submission" date="2023-06" db="EMBL/GenBank/DDBJ databases">
        <title>Alteromonas sp. ASW11-36 isolated from intertidal sand.</title>
        <authorList>
            <person name="Li Y."/>
        </authorList>
    </citation>
    <scope>NUCLEOTIDE SEQUENCE [LARGE SCALE GENOMIC DNA]</scope>
    <source>
        <strain evidence="12 13">ASW11-36</strain>
    </source>
</reference>
<sequence length="510" mass="55599">MVISYFVQSIEPLLAKFGIHAPDVRVEQLVLDSREVSIKTAFLAVKGHNLDGREFIPQAISLGAPVIIAETEDEAAHGQCTMRNNTVIVEFYDLSQSLSALAAAFYDYPATKMTSIAVTGTNGKTSVVQLLSQLRHALGVKCGMIGTLGSGLYTEPFSLNNLNQTLNTTPDAVRMQYILADLAQQDVHQVAFEASSHALVQGRLNQVKTDVAIFTNLTRDHLDYHGTMENYAAAKRRLLKQPALKHAVLNAADPESQNWAKNINASTDIIWYGVDCDPTQWSGEQRFCCARNLETTTSGTSFDLYSSWGNSKVKLGLVGKFNVYNALAAAAAVMSMGTRFADVLSGLNALRPVPGRMELFTAPNSASVVVDYAHTPDALEHALMAVQNHVEKHIWCVFGCGGQRDTGKRPLMGAVAAQLAHHIVLTADNTRNETVANINADIQRGIQNNVDVTIIEDRKAAIRHVVEKAVAGDIILLAGKGHETYQDINGQRIDYDERAFVAQVLQELKA</sequence>
<dbReference type="EMBL" id="JAUCBP010000002">
    <property type="protein sequence ID" value="MDM7859525.1"/>
    <property type="molecule type" value="Genomic_DNA"/>
</dbReference>
<keyword evidence="7 12" id="KW-0436">Ligase</keyword>
<comment type="similarity">
    <text evidence="1 7">Belongs to the MurCDEF family. MurE subfamily.</text>
</comment>
<feature type="binding site" evidence="7">
    <location>
        <position position="203"/>
    </location>
    <ligand>
        <name>UDP-N-acetyl-alpha-D-muramoyl-L-alanyl-D-glutamate</name>
        <dbReference type="ChEBI" id="CHEBI:83900"/>
    </ligand>
</feature>
<dbReference type="NCBIfam" id="NF001126">
    <property type="entry name" value="PRK00139.1-4"/>
    <property type="match status" value="1"/>
</dbReference>
<dbReference type="HAMAP" id="MF_00208">
    <property type="entry name" value="MurE"/>
    <property type="match status" value="1"/>
</dbReference>
<feature type="binding site" evidence="7">
    <location>
        <position position="201"/>
    </location>
    <ligand>
        <name>UDP-N-acetyl-alpha-D-muramoyl-L-alanyl-D-glutamate</name>
        <dbReference type="ChEBI" id="CHEBI:83900"/>
    </ligand>
</feature>
<proteinExistence type="inferred from homology"/>
<keyword evidence="3 7" id="KW-0133">Cell shape</keyword>
<keyword evidence="13" id="KW-1185">Reference proteome</keyword>